<name>A0A6B0V7N6_IXORI</name>
<sequence>MKSPYTGWVVGVTFVCLFVGESLADNFDSIESTENEISEEGNNQYGNTYQKPGKARSPQKYYEKENKGSGRRKGALSYPPRPPRTTPAPTTTTTTAEPSTRTSPPSSGLDFGLPNSGMVQSGSSQSLSVSVKKVAIKVIYECFCPQSQEFIKSQLLPTYKKLRDHLDVTLLPFGKAKLDQDGPTSNGVICEHGSAECEGNKIQMCVAQVAKETIQTIEVVACMSNHKAPNKAAKKCVKASGVSWTMVHGCVTKNGNTYILKVAQETWKVQKNITKVPLIAVDGEVSSYIQEESQTNFLSLTCQKIGGVGTDQEPEPCAEERRRRRRR</sequence>
<dbReference type="GO" id="GO:0016671">
    <property type="term" value="F:oxidoreductase activity, acting on a sulfur group of donors, disulfide as acceptor"/>
    <property type="evidence" value="ECO:0007669"/>
    <property type="project" value="InterPro"/>
</dbReference>
<comment type="subcellular location">
    <subcellularLocation>
        <location evidence="1">Secreted</location>
    </subcellularLocation>
</comment>
<dbReference type="PANTHER" id="PTHR13234:SF8">
    <property type="entry name" value="GAMMA-INTERFERON-INDUCIBLE LYSOSOMAL THIOL REDUCTASE"/>
    <property type="match status" value="1"/>
</dbReference>
<evidence type="ECO:0000256" key="7">
    <source>
        <dbReference type="SAM" id="SignalP"/>
    </source>
</evidence>
<dbReference type="GO" id="GO:0005576">
    <property type="term" value="C:extracellular region"/>
    <property type="evidence" value="ECO:0007669"/>
    <property type="project" value="UniProtKB-SubCell"/>
</dbReference>
<feature type="region of interest" description="Disordered" evidence="6">
    <location>
        <begin position="34"/>
        <end position="123"/>
    </location>
</feature>
<dbReference type="AlphaFoldDB" id="A0A6B0V7N6"/>
<proteinExistence type="inferred from homology"/>
<protein>
    <submittedName>
        <fullName evidence="8">Putative gamma-interferon inducible lysosomal thiol reductase</fullName>
    </submittedName>
</protein>
<keyword evidence="4 7" id="KW-0732">Signal</keyword>
<comment type="similarity">
    <text evidence="2">Belongs to the GILT family.</text>
</comment>
<keyword evidence="5" id="KW-0325">Glycoprotein</keyword>
<evidence type="ECO:0000256" key="1">
    <source>
        <dbReference type="ARBA" id="ARBA00004613"/>
    </source>
</evidence>
<evidence type="ECO:0000256" key="4">
    <source>
        <dbReference type="ARBA" id="ARBA00022729"/>
    </source>
</evidence>
<evidence type="ECO:0000256" key="2">
    <source>
        <dbReference type="ARBA" id="ARBA00005679"/>
    </source>
</evidence>
<feature type="chain" id="PRO_5025376300" evidence="7">
    <location>
        <begin position="25"/>
        <end position="327"/>
    </location>
</feature>
<accession>A0A6B0V7N6</accession>
<evidence type="ECO:0000256" key="5">
    <source>
        <dbReference type="ARBA" id="ARBA00023180"/>
    </source>
</evidence>
<dbReference type="PANTHER" id="PTHR13234">
    <property type="entry name" value="GAMMA-INTERFERON INDUCIBLE LYSOSOMAL THIOL REDUCTASE GILT"/>
    <property type="match status" value="1"/>
</dbReference>
<dbReference type="Pfam" id="PF03227">
    <property type="entry name" value="GILT"/>
    <property type="match status" value="1"/>
</dbReference>
<feature type="signal peptide" evidence="7">
    <location>
        <begin position="1"/>
        <end position="24"/>
    </location>
</feature>
<evidence type="ECO:0000313" key="8">
    <source>
        <dbReference type="EMBL" id="MXU98313.1"/>
    </source>
</evidence>
<evidence type="ECO:0000256" key="3">
    <source>
        <dbReference type="ARBA" id="ARBA00022525"/>
    </source>
</evidence>
<reference evidence="8" key="1">
    <citation type="submission" date="2019-12" db="EMBL/GenBank/DDBJ databases">
        <title>An insight into the sialome of adult female Ixodes ricinus ticks feeding for 6 days.</title>
        <authorList>
            <person name="Perner J."/>
            <person name="Ribeiro J.M.C."/>
        </authorList>
    </citation>
    <scope>NUCLEOTIDE SEQUENCE</scope>
    <source>
        <strain evidence="8">Semi-engorged</strain>
        <tissue evidence="8">Salivary glands</tissue>
    </source>
</reference>
<feature type="compositionally biased region" description="Low complexity" evidence="6">
    <location>
        <begin position="87"/>
        <end position="107"/>
    </location>
</feature>
<dbReference type="EMBL" id="GIFC01016230">
    <property type="protein sequence ID" value="MXU98313.1"/>
    <property type="molecule type" value="Transcribed_RNA"/>
</dbReference>
<evidence type="ECO:0000256" key="6">
    <source>
        <dbReference type="SAM" id="MobiDB-lite"/>
    </source>
</evidence>
<organism evidence="8">
    <name type="scientific">Ixodes ricinus</name>
    <name type="common">Common tick</name>
    <name type="synonym">Acarus ricinus</name>
    <dbReference type="NCBI Taxonomy" id="34613"/>
    <lineage>
        <taxon>Eukaryota</taxon>
        <taxon>Metazoa</taxon>
        <taxon>Ecdysozoa</taxon>
        <taxon>Arthropoda</taxon>
        <taxon>Chelicerata</taxon>
        <taxon>Arachnida</taxon>
        <taxon>Acari</taxon>
        <taxon>Parasitiformes</taxon>
        <taxon>Ixodida</taxon>
        <taxon>Ixodoidea</taxon>
        <taxon>Ixodidae</taxon>
        <taxon>Ixodinae</taxon>
        <taxon>Ixodes</taxon>
    </lineage>
</organism>
<keyword evidence="3" id="KW-0964">Secreted</keyword>
<dbReference type="InterPro" id="IPR004911">
    <property type="entry name" value="Interferon-induced_GILT"/>
</dbReference>